<proteinExistence type="predicted"/>
<reference evidence="2" key="1">
    <citation type="journal article" date="2021" name="Nat. Commun.">
        <title>Genetic determinants of endophytism in the Arabidopsis root mycobiome.</title>
        <authorList>
            <person name="Mesny F."/>
            <person name="Miyauchi S."/>
            <person name="Thiergart T."/>
            <person name="Pickel B."/>
            <person name="Atanasova L."/>
            <person name="Karlsson M."/>
            <person name="Huettel B."/>
            <person name="Barry K.W."/>
            <person name="Haridas S."/>
            <person name="Chen C."/>
            <person name="Bauer D."/>
            <person name="Andreopoulos W."/>
            <person name="Pangilinan J."/>
            <person name="LaButti K."/>
            <person name="Riley R."/>
            <person name="Lipzen A."/>
            <person name="Clum A."/>
            <person name="Drula E."/>
            <person name="Henrissat B."/>
            <person name="Kohler A."/>
            <person name="Grigoriev I.V."/>
            <person name="Martin F.M."/>
            <person name="Hacquard S."/>
        </authorList>
    </citation>
    <scope>NUCLEOTIDE SEQUENCE</scope>
    <source>
        <strain evidence="2">MPI-CAGE-CH-0235</strain>
    </source>
</reference>
<dbReference type="Proteomes" id="UP000813444">
    <property type="component" value="Unassembled WGS sequence"/>
</dbReference>
<dbReference type="EMBL" id="JAGPNK010000001">
    <property type="protein sequence ID" value="KAH7329572.1"/>
    <property type="molecule type" value="Genomic_DNA"/>
</dbReference>
<organism evidence="2 3">
    <name type="scientific">Stachybotrys elegans</name>
    <dbReference type="NCBI Taxonomy" id="80388"/>
    <lineage>
        <taxon>Eukaryota</taxon>
        <taxon>Fungi</taxon>
        <taxon>Dikarya</taxon>
        <taxon>Ascomycota</taxon>
        <taxon>Pezizomycotina</taxon>
        <taxon>Sordariomycetes</taxon>
        <taxon>Hypocreomycetidae</taxon>
        <taxon>Hypocreales</taxon>
        <taxon>Stachybotryaceae</taxon>
        <taxon>Stachybotrys</taxon>
    </lineage>
</organism>
<protein>
    <submittedName>
        <fullName evidence="2">Uncharacterized protein</fullName>
    </submittedName>
</protein>
<accession>A0A8K0T936</accession>
<keyword evidence="3" id="KW-1185">Reference proteome</keyword>
<keyword evidence="1" id="KW-0472">Membrane</keyword>
<evidence type="ECO:0000313" key="2">
    <source>
        <dbReference type="EMBL" id="KAH7329572.1"/>
    </source>
</evidence>
<evidence type="ECO:0000256" key="1">
    <source>
        <dbReference type="SAM" id="Phobius"/>
    </source>
</evidence>
<comment type="caution">
    <text evidence="2">The sequence shown here is derived from an EMBL/GenBank/DDBJ whole genome shotgun (WGS) entry which is preliminary data.</text>
</comment>
<sequence length="152" mass="17114">MTTGAAAVAKRENAPVSRQVADFVMHARPWIDIPYSLPHVEVKFLQQCVKIDGWFRSLPHAVRLSLIASIPSLSILSIIFLFLISIFFFFIFILPIILIIFLIFLPLLLRLLPLKSFRPSHKATSVGCEVRFDVTLGLLVETLGPTALRSAW</sequence>
<gene>
    <name evidence="2" type="ORF">B0I35DRAFT_404775</name>
</gene>
<evidence type="ECO:0000313" key="3">
    <source>
        <dbReference type="Proteomes" id="UP000813444"/>
    </source>
</evidence>
<feature type="transmembrane region" description="Helical" evidence="1">
    <location>
        <begin position="64"/>
        <end position="84"/>
    </location>
</feature>
<keyword evidence="1" id="KW-1133">Transmembrane helix</keyword>
<dbReference type="AlphaFoldDB" id="A0A8K0T936"/>
<name>A0A8K0T936_9HYPO</name>
<keyword evidence="1" id="KW-0812">Transmembrane</keyword>
<feature type="transmembrane region" description="Helical" evidence="1">
    <location>
        <begin position="90"/>
        <end position="112"/>
    </location>
</feature>